<gene>
    <name evidence="2" type="ORF">HNQ37_000883</name>
</gene>
<sequence>MLIYFILPTIMLIVYLITKPYQLRALFIIISFGMMGLVGALRASSVGVDTGTYEFLFTYFTGDPTTARHYPTYDYLSRFVQLFSSNPHAITVVVSTLTAILFAIFLIRVKEVNALFAVFLYQAFLLFGTSMNSSRQFLAISLVANAAIFLFKKKWIYFIVLVIVAIGVHSTAVVSLVLIPIYFLKWSKKTMISFLGIISIIFPIKNFMLVQFMKIFPDYAIYDGRGGLSANTQGAGGSALFNLFIFVVYFGIIYFLLQRETAFTKFESNIIYSYGIYAYLDLILSNLVILQRIFMYFSLMGIIAIPLLFRKLSENVDRRTYYFINSVFILFMIFYLYIQLEHDYIGIVPYLFF</sequence>
<organism evidence="2 3">
    <name type="scientific">Lactovum miscens</name>
    <dbReference type="NCBI Taxonomy" id="190387"/>
    <lineage>
        <taxon>Bacteria</taxon>
        <taxon>Bacillati</taxon>
        <taxon>Bacillota</taxon>
        <taxon>Bacilli</taxon>
        <taxon>Lactobacillales</taxon>
        <taxon>Streptococcaceae</taxon>
        <taxon>Lactovum</taxon>
    </lineage>
</organism>
<feature type="transmembrane region" description="Helical" evidence="1">
    <location>
        <begin position="269"/>
        <end position="287"/>
    </location>
</feature>
<feature type="transmembrane region" description="Helical" evidence="1">
    <location>
        <begin position="191"/>
        <end position="216"/>
    </location>
</feature>
<dbReference type="EMBL" id="JACHHV010000012">
    <property type="protein sequence ID" value="MBB5887993.1"/>
    <property type="molecule type" value="Genomic_DNA"/>
</dbReference>
<dbReference type="RefSeq" id="WP_183539635.1">
    <property type="nucleotide sequence ID" value="NZ_JACHHV010000012.1"/>
</dbReference>
<evidence type="ECO:0000256" key="1">
    <source>
        <dbReference type="SAM" id="Phobius"/>
    </source>
</evidence>
<keyword evidence="3" id="KW-1185">Reference proteome</keyword>
<reference evidence="2 3" key="1">
    <citation type="submission" date="2020-08" db="EMBL/GenBank/DDBJ databases">
        <title>Genomic Encyclopedia of Type Strains, Phase IV (KMG-IV): sequencing the most valuable type-strain genomes for metagenomic binning, comparative biology and taxonomic classification.</title>
        <authorList>
            <person name="Goeker M."/>
        </authorList>
    </citation>
    <scope>NUCLEOTIDE SEQUENCE [LARGE SCALE GENOMIC DNA]</scope>
    <source>
        <strain evidence="2 3">DSM 14925</strain>
    </source>
</reference>
<protein>
    <recommendedName>
        <fullName evidence="4">EpsG family protein</fullName>
    </recommendedName>
</protein>
<evidence type="ECO:0000313" key="3">
    <source>
        <dbReference type="Proteomes" id="UP000562464"/>
    </source>
</evidence>
<feature type="transmembrane region" description="Helical" evidence="1">
    <location>
        <begin position="293"/>
        <end position="309"/>
    </location>
</feature>
<feature type="transmembrane region" description="Helical" evidence="1">
    <location>
        <begin position="88"/>
        <end position="107"/>
    </location>
</feature>
<dbReference type="InterPro" id="IPR049458">
    <property type="entry name" value="EpsG-like"/>
</dbReference>
<evidence type="ECO:0000313" key="2">
    <source>
        <dbReference type="EMBL" id="MBB5887993.1"/>
    </source>
</evidence>
<feature type="transmembrane region" description="Helical" evidence="1">
    <location>
        <begin position="155"/>
        <end position="184"/>
    </location>
</feature>
<evidence type="ECO:0008006" key="4">
    <source>
        <dbReference type="Google" id="ProtNLM"/>
    </source>
</evidence>
<comment type="caution">
    <text evidence="2">The sequence shown here is derived from an EMBL/GenBank/DDBJ whole genome shotgun (WGS) entry which is preliminary data.</text>
</comment>
<feature type="transmembrane region" description="Helical" evidence="1">
    <location>
        <begin position="21"/>
        <end position="41"/>
    </location>
</feature>
<keyword evidence="1" id="KW-1133">Transmembrane helix</keyword>
<feature type="transmembrane region" description="Helical" evidence="1">
    <location>
        <begin position="321"/>
        <end position="338"/>
    </location>
</feature>
<proteinExistence type="predicted"/>
<keyword evidence="1" id="KW-0472">Membrane</keyword>
<name>A0A841C5B1_9LACT</name>
<dbReference type="Proteomes" id="UP000562464">
    <property type="component" value="Unassembled WGS sequence"/>
</dbReference>
<feature type="transmembrane region" description="Helical" evidence="1">
    <location>
        <begin position="236"/>
        <end position="257"/>
    </location>
</feature>
<keyword evidence="1" id="KW-0812">Transmembrane</keyword>
<feature type="transmembrane region" description="Helical" evidence="1">
    <location>
        <begin position="114"/>
        <end position="135"/>
    </location>
</feature>
<dbReference type="Pfam" id="PF14897">
    <property type="entry name" value="EpsG"/>
    <property type="match status" value="1"/>
</dbReference>
<dbReference type="AlphaFoldDB" id="A0A841C5B1"/>
<accession>A0A841C5B1</accession>